<dbReference type="InterPro" id="IPR049492">
    <property type="entry name" value="BD-FAE-like_dom"/>
</dbReference>
<dbReference type="PANTHER" id="PTHR48081">
    <property type="entry name" value="AB HYDROLASE SUPERFAMILY PROTEIN C4A8.06C"/>
    <property type="match status" value="1"/>
</dbReference>
<proteinExistence type="predicted"/>
<sequence>MKKAGLYYRNKNLKRISFLFFVICFQNLNAQYLKGLTQLRDTSFATASAFKKTLKYHPNVTMVPEMNFNFVKQKNNVVYCSYGKRKMKLDVFYNKNVKKKQTAIIIIHGGGWRSGSREQHHPMAQKLASLGYVCFTPEYRLSTEALFPAAIYDVKATIRWVRKNAAKYNVNSDQIVALGFSAGGEMAAFMGTTGNMPLFEGVVTNSNSQSQVNAVVDIDGTLSFVHPEGGEGDDSKNISAATYWFGYSKKDNPKLWEAASPLSYVSASTPPTLFINSSVARMHAGRDDYRKVLDKNGIYSEVHEFENSPHTFCLFNPWFEPTIQYIDGFLKKVFLNK</sequence>
<feature type="domain" description="BD-FAE-like" evidence="2">
    <location>
        <begin position="89"/>
        <end position="276"/>
    </location>
</feature>
<dbReference type="PANTHER" id="PTHR48081:SF13">
    <property type="entry name" value="ALPHA_BETA HYDROLASE"/>
    <property type="match status" value="1"/>
</dbReference>
<dbReference type="SUPFAM" id="SSF53474">
    <property type="entry name" value="alpha/beta-Hydrolases"/>
    <property type="match status" value="1"/>
</dbReference>
<evidence type="ECO:0000259" key="2">
    <source>
        <dbReference type="Pfam" id="PF20434"/>
    </source>
</evidence>
<evidence type="ECO:0000256" key="1">
    <source>
        <dbReference type="ARBA" id="ARBA00022801"/>
    </source>
</evidence>
<organism evidence="3 4">
    <name type="scientific">Flavobacterium magnesitis</name>
    <dbReference type="NCBI Taxonomy" id="3138077"/>
    <lineage>
        <taxon>Bacteria</taxon>
        <taxon>Pseudomonadati</taxon>
        <taxon>Bacteroidota</taxon>
        <taxon>Flavobacteriia</taxon>
        <taxon>Flavobacteriales</taxon>
        <taxon>Flavobacteriaceae</taxon>
        <taxon>Flavobacterium</taxon>
    </lineage>
</organism>
<evidence type="ECO:0000313" key="4">
    <source>
        <dbReference type="Proteomes" id="UP001574170"/>
    </source>
</evidence>
<dbReference type="EMBL" id="JBCFQK010000009">
    <property type="protein sequence ID" value="MFA9194323.1"/>
    <property type="molecule type" value="Genomic_DNA"/>
</dbReference>
<dbReference type="Proteomes" id="UP001574170">
    <property type="component" value="Unassembled WGS sequence"/>
</dbReference>
<reference evidence="3 4" key="1">
    <citation type="submission" date="2024-04" db="EMBL/GenBank/DDBJ databases">
        <title>New Clade of Flavobacterium.</title>
        <authorList>
            <person name="Matos L."/>
            <person name="Proenca D.N."/>
            <person name="Fransisco R.M."/>
            <person name="Chung A.P."/>
            <person name="Maccario L."/>
            <person name="Sorensen S.J."/>
            <person name="Morais P.V."/>
        </authorList>
    </citation>
    <scope>NUCLEOTIDE SEQUENCE [LARGE SCALE GENOMIC DNA]</scope>
    <source>
        <strain evidence="3 4">FBOR7N2.3</strain>
    </source>
</reference>
<dbReference type="InterPro" id="IPR050300">
    <property type="entry name" value="GDXG_lipolytic_enzyme"/>
</dbReference>
<evidence type="ECO:0000313" key="3">
    <source>
        <dbReference type="EMBL" id="MFA9194323.1"/>
    </source>
</evidence>
<keyword evidence="4" id="KW-1185">Reference proteome</keyword>
<dbReference type="GO" id="GO:0016787">
    <property type="term" value="F:hydrolase activity"/>
    <property type="evidence" value="ECO:0007669"/>
    <property type="project" value="UniProtKB-KW"/>
</dbReference>
<dbReference type="Gene3D" id="3.40.50.1820">
    <property type="entry name" value="alpha/beta hydrolase"/>
    <property type="match status" value="1"/>
</dbReference>
<protein>
    <submittedName>
        <fullName evidence="3">Alpha/beta hydrolase</fullName>
    </submittedName>
</protein>
<gene>
    <name evidence="3" type="ORF">AAGV33_07890</name>
</gene>
<dbReference type="RefSeq" id="WP_373391427.1">
    <property type="nucleotide sequence ID" value="NZ_JBCFQJ010000010.1"/>
</dbReference>
<comment type="caution">
    <text evidence="3">The sequence shown here is derived from an EMBL/GenBank/DDBJ whole genome shotgun (WGS) entry which is preliminary data.</text>
</comment>
<name>A0ABV4TJS1_9FLAO</name>
<dbReference type="InterPro" id="IPR029058">
    <property type="entry name" value="AB_hydrolase_fold"/>
</dbReference>
<dbReference type="Pfam" id="PF20434">
    <property type="entry name" value="BD-FAE"/>
    <property type="match status" value="1"/>
</dbReference>
<keyword evidence="1 3" id="KW-0378">Hydrolase</keyword>
<accession>A0ABV4TJS1</accession>